<dbReference type="GO" id="GO:0022857">
    <property type="term" value="F:transmembrane transporter activity"/>
    <property type="evidence" value="ECO:0007669"/>
    <property type="project" value="InterPro"/>
</dbReference>
<proteinExistence type="predicted"/>
<evidence type="ECO:0000256" key="1">
    <source>
        <dbReference type="ARBA" id="ARBA00004141"/>
    </source>
</evidence>
<evidence type="ECO:0000313" key="9">
    <source>
        <dbReference type="Proteomes" id="UP000759537"/>
    </source>
</evidence>
<dbReference type="InterPro" id="IPR005828">
    <property type="entry name" value="MFS_sugar_transport-like"/>
</dbReference>
<evidence type="ECO:0000256" key="4">
    <source>
        <dbReference type="ARBA" id="ARBA00023136"/>
    </source>
</evidence>
<dbReference type="AlphaFoldDB" id="A0A9P5TE80"/>
<dbReference type="PROSITE" id="PS50850">
    <property type="entry name" value="MFS"/>
    <property type="match status" value="1"/>
</dbReference>
<reference evidence="8" key="1">
    <citation type="submission" date="2019-10" db="EMBL/GenBank/DDBJ databases">
        <authorList>
            <consortium name="DOE Joint Genome Institute"/>
            <person name="Kuo A."/>
            <person name="Miyauchi S."/>
            <person name="Kiss E."/>
            <person name="Drula E."/>
            <person name="Kohler A."/>
            <person name="Sanchez-Garcia M."/>
            <person name="Andreopoulos B."/>
            <person name="Barry K.W."/>
            <person name="Bonito G."/>
            <person name="Buee M."/>
            <person name="Carver A."/>
            <person name="Chen C."/>
            <person name="Cichocki N."/>
            <person name="Clum A."/>
            <person name="Culley D."/>
            <person name="Crous P.W."/>
            <person name="Fauchery L."/>
            <person name="Girlanda M."/>
            <person name="Hayes R."/>
            <person name="Keri Z."/>
            <person name="LaButti K."/>
            <person name="Lipzen A."/>
            <person name="Lombard V."/>
            <person name="Magnuson J."/>
            <person name="Maillard F."/>
            <person name="Morin E."/>
            <person name="Murat C."/>
            <person name="Nolan M."/>
            <person name="Ohm R."/>
            <person name="Pangilinan J."/>
            <person name="Pereira M."/>
            <person name="Perotto S."/>
            <person name="Peter M."/>
            <person name="Riley R."/>
            <person name="Sitrit Y."/>
            <person name="Stielow B."/>
            <person name="Szollosi G."/>
            <person name="Zifcakova L."/>
            <person name="Stursova M."/>
            <person name="Spatafora J.W."/>
            <person name="Tedersoo L."/>
            <person name="Vaario L.-M."/>
            <person name="Yamada A."/>
            <person name="Yan M."/>
            <person name="Wang P."/>
            <person name="Xu J."/>
            <person name="Bruns T."/>
            <person name="Baldrian P."/>
            <person name="Vilgalys R."/>
            <person name="Henrissat B."/>
            <person name="Grigoriev I.V."/>
            <person name="Hibbett D."/>
            <person name="Nagy L.G."/>
            <person name="Martin F.M."/>
        </authorList>
    </citation>
    <scope>NUCLEOTIDE SEQUENCE</scope>
    <source>
        <strain evidence="8">Prilba</strain>
    </source>
</reference>
<keyword evidence="9" id="KW-1185">Reference proteome</keyword>
<evidence type="ECO:0000256" key="6">
    <source>
        <dbReference type="SAM" id="Phobius"/>
    </source>
</evidence>
<dbReference type="Pfam" id="PF00083">
    <property type="entry name" value="Sugar_tr"/>
    <property type="match status" value="1"/>
</dbReference>
<feature type="transmembrane region" description="Helical" evidence="6">
    <location>
        <begin position="69"/>
        <end position="88"/>
    </location>
</feature>
<feature type="transmembrane region" description="Helical" evidence="6">
    <location>
        <begin position="327"/>
        <end position="352"/>
    </location>
</feature>
<dbReference type="PANTHER" id="PTHR24064">
    <property type="entry name" value="SOLUTE CARRIER FAMILY 22 MEMBER"/>
    <property type="match status" value="1"/>
</dbReference>
<dbReference type="EMBL" id="WHVB01000001">
    <property type="protein sequence ID" value="KAF8486862.1"/>
    <property type="molecule type" value="Genomic_DNA"/>
</dbReference>
<feature type="transmembrane region" description="Helical" evidence="6">
    <location>
        <begin position="140"/>
        <end position="157"/>
    </location>
</feature>
<name>A0A9P5TE80_9AGAM</name>
<evidence type="ECO:0000256" key="2">
    <source>
        <dbReference type="ARBA" id="ARBA00022692"/>
    </source>
</evidence>
<gene>
    <name evidence="8" type="ORF">DFH94DRAFT_701199</name>
</gene>
<feature type="domain" description="Major facilitator superfamily (MFS) profile" evidence="7">
    <location>
        <begin position="61"/>
        <end position="459"/>
    </location>
</feature>
<feature type="transmembrane region" description="Helical" evidence="6">
    <location>
        <begin position="108"/>
        <end position="128"/>
    </location>
</feature>
<evidence type="ECO:0000256" key="5">
    <source>
        <dbReference type="SAM" id="MobiDB-lite"/>
    </source>
</evidence>
<feature type="transmembrane region" description="Helical" evidence="6">
    <location>
        <begin position="206"/>
        <end position="226"/>
    </location>
</feature>
<comment type="caution">
    <text evidence="8">The sequence shown here is derived from an EMBL/GenBank/DDBJ whole genome shotgun (WGS) entry which is preliminary data.</text>
</comment>
<sequence>MQVNDGDNDSEHLPATHEGGIRGGGPPTVNNNATIHELNQIKTEALRDLDGGGFSWFRLKLCLVAGARFFVDAYDIFAINLASVMLGYFCGRTPGPGFTHRLSRNQDFGMKVAAPVGNLLGQLLFGWLADIVGRKRMYGIELMIIVVSTFAQALAGSCPGGNIIGVFVVWRFLVAMAVEGDYPLSAVMTSEFASTRTRGRLMTSEFTAQGWVNFAASLVALVTAHVYKDSIIAEDFHELEHVDYCWRTLIGLGCVPGAVALYFRLTTPETPRFMMDIDRGVQRARADIKDVLGPNGASAAVHGVDQDAVVQRAEAPRRSRRDFIINYFAHPGNCLLLLGVAYSLFAIDAAFLSSILTSLPPTRAGIGSTNSPFSLDTILDTYQLLHNLVIGSLVVSVAGLLLGYYAFFFLVDGWGRRRIQFLAFAMLALLLAVLAGIYPGSQPDSTFIVYDSTAPEITA</sequence>
<evidence type="ECO:0000256" key="3">
    <source>
        <dbReference type="ARBA" id="ARBA00022989"/>
    </source>
</evidence>
<dbReference type="InterPro" id="IPR036259">
    <property type="entry name" value="MFS_trans_sf"/>
</dbReference>
<dbReference type="OrthoDB" id="433512at2759"/>
<dbReference type="InterPro" id="IPR020846">
    <property type="entry name" value="MFS_dom"/>
</dbReference>
<organism evidence="8 9">
    <name type="scientific">Russula ochroleuca</name>
    <dbReference type="NCBI Taxonomy" id="152965"/>
    <lineage>
        <taxon>Eukaryota</taxon>
        <taxon>Fungi</taxon>
        <taxon>Dikarya</taxon>
        <taxon>Basidiomycota</taxon>
        <taxon>Agaricomycotina</taxon>
        <taxon>Agaricomycetes</taxon>
        <taxon>Russulales</taxon>
        <taxon>Russulaceae</taxon>
        <taxon>Russula</taxon>
    </lineage>
</organism>
<dbReference type="Gene3D" id="1.20.1250.20">
    <property type="entry name" value="MFS general substrate transporter like domains"/>
    <property type="match status" value="2"/>
</dbReference>
<evidence type="ECO:0000313" key="8">
    <source>
        <dbReference type="EMBL" id="KAF8486862.1"/>
    </source>
</evidence>
<comment type="subcellular location">
    <subcellularLocation>
        <location evidence="1">Membrane</location>
        <topology evidence="1">Multi-pass membrane protein</topology>
    </subcellularLocation>
</comment>
<feature type="transmembrane region" description="Helical" evidence="6">
    <location>
        <begin position="246"/>
        <end position="265"/>
    </location>
</feature>
<keyword evidence="3 6" id="KW-1133">Transmembrane helix</keyword>
<evidence type="ECO:0000259" key="7">
    <source>
        <dbReference type="PROSITE" id="PS50850"/>
    </source>
</evidence>
<feature type="transmembrane region" description="Helical" evidence="6">
    <location>
        <begin position="419"/>
        <end position="438"/>
    </location>
</feature>
<dbReference type="GO" id="GO:0016020">
    <property type="term" value="C:membrane"/>
    <property type="evidence" value="ECO:0007669"/>
    <property type="project" value="UniProtKB-SubCell"/>
</dbReference>
<reference evidence="8" key="2">
    <citation type="journal article" date="2020" name="Nat. Commun.">
        <title>Large-scale genome sequencing of mycorrhizal fungi provides insights into the early evolution of symbiotic traits.</title>
        <authorList>
            <person name="Miyauchi S."/>
            <person name="Kiss E."/>
            <person name="Kuo A."/>
            <person name="Drula E."/>
            <person name="Kohler A."/>
            <person name="Sanchez-Garcia M."/>
            <person name="Morin E."/>
            <person name="Andreopoulos B."/>
            <person name="Barry K.W."/>
            <person name="Bonito G."/>
            <person name="Buee M."/>
            <person name="Carver A."/>
            <person name="Chen C."/>
            <person name="Cichocki N."/>
            <person name="Clum A."/>
            <person name="Culley D."/>
            <person name="Crous P.W."/>
            <person name="Fauchery L."/>
            <person name="Girlanda M."/>
            <person name="Hayes R.D."/>
            <person name="Keri Z."/>
            <person name="LaButti K."/>
            <person name="Lipzen A."/>
            <person name="Lombard V."/>
            <person name="Magnuson J."/>
            <person name="Maillard F."/>
            <person name="Murat C."/>
            <person name="Nolan M."/>
            <person name="Ohm R.A."/>
            <person name="Pangilinan J."/>
            <person name="Pereira M.F."/>
            <person name="Perotto S."/>
            <person name="Peter M."/>
            <person name="Pfister S."/>
            <person name="Riley R."/>
            <person name="Sitrit Y."/>
            <person name="Stielow J.B."/>
            <person name="Szollosi G."/>
            <person name="Zifcakova L."/>
            <person name="Stursova M."/>
            <person name="Spatafora J.W."/>
            <person name="Tedersoo L."/>
            <person name="Vaario L.M."/>
            <person name="Yamada A."/>
            <person name="Yan M."/>
            <person name="Wang P."/>
            <person name="Xu J."/>
            <person name="Bruns T."/>
            <person name="Baldrian P."/>
            <person name="Vilgalys R."/>
            <person name="Dunand C."/>
            <person name="Henrissat B."/>
            <person name="Grigoriev I.V."/>
            <person name="Hibbett D."/>
            <person name="Nagy L.G."/>
            <person name="Martin F.M."/>
        </authorList>
    </citation>
    <scope>NUCLEOTIDE SEQUENCE</scope>
    <source>
        <strain evidence="8">Prilba</strain>
    </source>
</reference>
<protein>
    <submittedName>
        <fullName evidence="8">Major facilitator superfamily domain-containing protein</fullName>
    </submittedName>
</protein>
<accession>A0A9P5TE80</accession>
<keyword evidence="2 6" id="KW-0812">Transmembrane</keyword>
<feature type="transmembrane region" description="Helical" evidence="6">
    <location>
        <begin position="384"/>
        <end position="407"/>
    </location>
</feature>
<keyword evidence="4 6" id="KW-0472">Membrane</keyword>
<dbReference type="SUPFAM" id="SSF103473">
    <property type="entry name" value="MFS general substrate transporter"/>
    <property type="match status" value="1"/>
</dbReference>
<feature type="region of interest" description="Disordered" evidence="5">
    <location>
        <begin position="1"/>
        <end position="29"/>
    </location>
</feature>
<dbReference type="Proteomes" id="UP000759537">
    <property type="component" value="Unassembled WGS sequence"/>
</dbReference>